<feature type="domain" description="Aminotransferase class V" evidence="2">
    <location>
        <begin position="14"/>
        <end position="342"/>
    </location>
</feature>
<dbReference type="InParanoid" id="A0A1B1YRK2"/>
<dbReference type="STRING" id="1810504.PG2T_03480"/>
<dbReference type="Pfam" id="PF00266">
    <property type="entry name" value="Aminotran_5"/>
    <property type="match status" value="1"/>
</dbReference>
<gene>
    <name evidence="3" type="ORF">PG2T_03480</name>
</gene>
<dbReference type="OrthoDB" id="9764293at2"/>
<dbReference type="PANTHER" id="PTHR43586:SF15">
    <property type="entry name" value="BLR3095 PROTEIN"/>
    <property type="match status" value="1"/>
</dbReference>
<accession>A0A1B1YRK2</accession>
<name>A0A1B1YRK2_9GAMM</name>
<dbReference type="Gene3D" id="3.90.1150.10">
    <property type="entry name" value="Aspartate Aminotransferase, domain 1"/>
    <property type="match status" value="1"/>
</dbReference>
<dbReference type="Gene3D" id="3.40.640.10">
    <property type="entry name" value="Type I PLP-dependent aspartate aminotransferase-like (Major domain)"/>
    <property type="match status" value="1"/>
</dbReference>
<organism evidence="3 4">
    <name type="scientific">Immundisolibacter cernigliae</name>
    <dbReference type="NCBI Taxonomy" id="1810504"/>
    <lineage>
        <taxon>Bacteria</taxon>
        <taxon>Pseudomonadati</taxon>
        <taxon>Pseudomonadota</taxon>
        <taxon>Gammaproteobacteria</taxon>
        <taxon>Immundisolibacterales</taxon>
        <taxon>Immundisolibacteraceae</taxon>
        <taxon>Immundisolibacter</taxon>
    </lineage>
</organism>
<keyword evidence="3" id="KW-0032">Aminotransferase</keyword>
<proteinExistence type="predicted"/>
<dbReference type="KEGG" id="gbi:PG2T_03480"/>
<dbReference type="InterPro" id="IPR015421">
    <property type="entry name" value="PyrdxlP-dep_Trfase_major"/>
</dbReference>
<dbReference type="SUPFAM" id="SSF53383">
    <property type="entry name" value="PLP-dependent transferases"/>
    <property type="match status" value="1"/>
</dbReference>
<evidence type="ECO:0000256" key="1">
    <source>
        <dbReference type="ARBA" id="ARBA00022898"/>
    </source>
</evidence>
<evidence type="ECO:0000313" key="4">
    <source>
        <dbReference type="Proteomes" id="UP000092952"/>
    </source>
</evidence>
<dbReference type="InterPro" id="IPR000192">
    <property type="entry name" value="Aminotrans_V_dom"/>
</dbReference>
<keyword evidence="3" id="KW-0808">Transferase</keyword>
<reference evidence="4" key="1">
    <citation type="submission" date="2016-03" db="EMBL/GenBank/DDBJ databases">
        <title>Complete genome sequence of Solimmundus cernigliae, representing a novel lineage of polycyclic aromatic hydrocarbon degraders within the Gammaproteobacteria.</title>
        <authorList>
            <person name="Singleton D.R."/>
            <person name="Dickey A.N."/>
            <person name="Scholl E.H."/>
            <person name="Wright F.A."/>
            <person name="Aitken M.D."/>
        </authorList>
    </citation>
    <scope>NUCLEOTIDE SEQUENCE [LARGE SCALE GENOMIC DNA]</scope>
    <source>
        <strain evidence="4">TR3.2</strain>
    </source>
</reference>
<dbReference type="InterPro" id="IPR015422">
    <property type="entry name" value="PyrdxlP-dep_Trfase_small"/>
</dbReference>
<dbReference type="InterPro" id="IPR015424">
    <property type="entry name" value="PyrdxlP-dep_Trfase"/>
</dbReference>
<evidence type="ECO:0000259" key="2">
    <source>
        <dbReference type="Pfam" id="PF00266"/>
    </source>
</evidence>
<dbReference type="AlphaFoldDB" id="A0A1B1YRK2"/>
<sequence>MNLAAEFNLAPDLIYLNHAAVAPWPRRTADAVACFAAENARDGARHYPRWLQVERRLRERLARLIGAQAPDVALLKNTSEAISVVAFGFPWQAGDNLVLAAEEFPSNRIAWQALARLGVQCRVAQLTGARDPEQTLLDLIDNRTRLLTVSSVQYGNGLRMDLERLGAACRRRGVALCVDAIQSLGALAFDVEAVQADFVMADGHKWMLGPEGLALLWVRPQWRERLTLYQYGWHMTRQAGDFDATEWQPADDARRFECGSPNLLGAHGLEASLSLLEEYGMPGVQADLLERSAHLIERISAAPGLELLGDPRVERRSGIVTFRHRGIDNAALHRRLSEAGVVCAPRGGGVRFSPHFHTPLQQLDAALAVVPD</sequence>
<dbReference type="EMBL" id="CP014671">
    <property type="protein sequence ID" value="ANX03342.1"/>
    <property type="molecule type" value="Genomic_DNA"/>
</dbReference>
<protein>
    <submittedName>
        <fullName evidence="3">Class V aminotransferase</fullName>
    </submittedName>
</protein>
<dbReference type="PANTHER" id="PTHR43586">
    <property type="entry name" value="CYSTEINE DESULFURASE"/>
    <property type="match status" value="1"/>
</dbReference>
<dbReference type="Proteomes" id="UP000092952">
    <property type="component" value="Chromosome"/>
</dbReference>
<dbReference type="GO" id="GO:0008483">
    <property type="term" value="F:transaminase activity"/>
    <property type="evidence" value="ECO:0007669"/>
    <property type="project" value="UniProtKB-KW"/>
</dbReference>
<dbReference type="RefSeq" id="WP_068802846.1">
    <property type="nucleotide sequence ID" value="NZ_CP014671.1"/>
</dbReference>
<evidence type="ECO:0000313" key="3">
    <source>
        <dbReference type="EMBL" id="ANX03342.1"/>
    </source>
</evidence>
<keyword evidence="1" id="KW-0663">Pyridoxal phosphate</keyword>
<keyword evidence="4" id="KW-1185">Reference proteome</keyword>